<gene>
    <name evidence="1" type="ORF">IHE45_17G007400</name>
</gene>
<protein>
    <submittedName>
        <fullName evidence="1">Non-specific serine/threonine protein kinase protein</fullName>
        <ecNumber evidence="1">2.7.11.1</ecNumber>
    </submittedName>
</protein>
<keyword evidence="1" id="KW-0723">Serine/threonine-protein kinase</keyword>
<dbReference type="EC" id="2.7.11.1" evidence="1"/>
<evidence type="ECO:0000313" key="1">
    <source>
        <dbReference type="EMBL" id="KAH7657226.1"/>
    </source>
</evidence>
<proteinExistence type="predicted"/>
<reference evidence="2" key="1">
    <citation type="journal article" date="2022" name="Nat. Commun.">
        <title>Chromosome evolution and the genetic basis of agronomically important traits in greater yam.</title>
        <authorList>
            <person name="Bredeson J.V."/>
            <person name="Lyons J.B."/>
            <person name="Oniyinde I.O."/>
            <person name="Okereke N.R."/>
            <person name="Kolade O."/>
            <person name="Nnabue I."/>
            <person name="Nwadili C.O."/>
            <person name="Hribova E."/>
            <person name="Parker M."/>
            <person name="Nwogha J."/>
            <person name="Shu S."/>
            <person name="Carlson J."/>
            <person name="Kariba R."/>
            <person name="Muthemba S."/>
            <person name="Knop K."/>
            <person name="Barton G.J."/>
            <person name="Sherwood A.V."/>
            <person name="Lopez-Montes A."/>
            <person name="Asiedu R."/>
            <person name="Jamnadass R."/>
            <person name="Muchugi A."/>
            <person name="Goodstein D."/>
            <person name="Egesi C.N."/>
            <person name="Featherston J."/>
            <person name="Asfaw A."/>
            <person name="Simpson G.G."/>
            <person name="Dolezel J."/>
            <person name="Hendre P.S."/>
            <person name="Van Deynze A."/>
            <person name="Kumar P.L."/>
            <person name="Obidiegwu J.E."/>
            <person name="Bhattacharjee R."/>
            <person name="Rokhsar D.S."/>
        </authorList>
    </citation>
    <scope>NUCLEOTIDE SEQUENCE [LARGE SCALE GENOMIC DNA]</scope>
    <source>
        <strain evidence="2">cv. TDa95/00328</strain>
    </source>
</reference>
<organism evidence="1 2">
    <name type="scientific">Dioscorea alata</name>
    <name type="common">Purple yam</name>
    <dbReference type="NCBI Taxonomy" id="55571"/>
    <lineage>
        <taxon>Eukaryota</taxon>
        <taxon>Viridiplantae</taxon>
        <taxon>Streptophyta</taxon>
        <taxon>Embryophyta</taxon>
        <taxon>Tracheophyta</taxon>
        <taxon>Spermatophyta</taxon>
        <taxon>Magnoliopsida</taxon>
        <taxon>Liliopsida</taxon>
        <taxon>Dioscoreales</taxon>
        <taxon>Dioscoreaceae</taxon>
        <taxon>Dioscorea</taxon>
    </lineage>
</organism>
<dbReference type="Proteomes" id="UP000827976">
    <property type="component" value="Chromosome 17"/>
</dbReference>
<keyword evidence="1" id="KW-0418">Kinase</keyword>
<accession>A0ACB7UA85</accession>
<comment type="caution">
    <text evidence="1">The sequence shown here is derived from an EMBL/GenBank/DDBJ whole genome shotgun (WGS) entry which is preliminary data.</text>
</comment>
<keyword evidence="1" id="KW-0808">Transferase</keyword>
<sequence length="140" mass="15532">MFLQVISSLSIISFHFFYIIIQTWIQFAEYGVGGQATTSGDVYSYGILLLEMLTGKRPADDMFRNGLTLRKLVEMQISSEGFLNIVDPLMLSQNHASKEEECFVSMALVGLSCSIDSPYGRPNIAEVAAKMHAIKTAIKN</sequence>
<keyword evidence="2" id="KW-1185">Reference proteome</keyword>
<dbReference type="EMBL" id="CM037027">
    <property type="protein sequence ID" value="KAH7657226.1"/>
    <property type="molecule type" value="Genomic_DNA"/>
</dbReference>
<evidence type="ECO:0000313" key="2">
    <source>
        <dbReference type="Proteomes" id="UP000827976"/>
    </source>
</evidence>
<name>A0ACB7UA85_DIOAL</name>